<organism evidence="1 2">
    <name type="scientific">Taphrina deformans (strain PYCC 5710 / ATCC 11124 / CBS 356.35 / IMI 108563 / JCM 9778 / NBRC 8474)</name>
    <name type="common">Peach leaf curl fungus</name>
    <name type="synonym">Lalaria deformans</name>
    <dbReference type="NCBI Taxonomy" id="1097556"/>
    <lineage>
        <taxon>Eukaryota</taxon>
        <taxon>Fungi</taxon>
        <taxon>Dikarya</taxon>
        <taxon>Ascomycota</taxon>
        <taxon>Taphrinomycotina</taxon>
        <taxon>Taphrinomycetes</taxon>
        <taxon>Taphrinales</taxon>
        <taxon>Taphrinaceae</taxon>
        <taxon>Taphrina</taxon>
    </lineage>
</organism>
<dbReference type="EMBL" id="CAHR02000072">
    <property type="protein sequence ID" value="CCG82154.1"/>
    <property type="molecule type" value="Genomic_DNA"/>
</dbReference>
<dbReference type="Proteomes" id="UP000013776">
    <property type="component" value="Unassembled WGS sequence"/>
</dbReference>
<evidence type="ECO:0000313" key="2">
    <source>
        <dbReference type="Proteomes" id="UP000013776"/>
    </source>
</evidence>
<proteinExistence type="predicted"/>
<accession>R4X905</accession>
<dbReference type="VEuPathDB" id="FungiDB:TAPDE_002099"/>
<reference evidence="1 2" key="1">
    <citation type="journal article" date="2013" name="MBio">
        <title>Genome sequencing of the plant pathogen Taphrina deformans, the causal agent of peach leaf curl.</title>
        <authorList>
            <person name="Cisse O.H."/>
            <person name="Almeida J.M.G.C.F."/>
            <person name="Fonseca A."/>
            <person name="Kumar A.A."/>
            <person name="Salojaervi J."/>
            <person name="Overmyer K."/>
            <person name="Hauser P.M."/>
            <person name="Pagni M."/>
        </authorList>
    </citation>
    <scope>NUCLEOTIDE SEQUENCE [LARGE SCALE GENOMIC DNA]</scope>
    <source>
        <strain evidence="2">PYCC 5710 / ATCC 11124 / CBS 356.35 / IMI 108563 / JCM 9778 / NBRC 8474</strain>
    </source>
</reference>
<protein>
    <submittedName>
        <fullName evidence="1">Uncharacterized protein</fullName>
    </submittedName>
</protein>
<gene>
    <name evidence="1" type="ORF">TAPDE_002099</name>
</gene>
<sequence>MDTHELTTGQLFFDDALVAKILSLAEYNRAAVQTELNDDFIFDGENLITDISYVNEDSIESGIEAKIILKIDASEYVNDEFTDSDSEAEFDQ</sequence>
<keyword evidence="2" id="KW-1185">Reference proteome</keyword>
<dbReference type="AlphaFoldDB" id="R4X905"/>
<name>R4X905_TAPDE</name>
<comment type="caution">
    <text evidence="1">The sequence shown here is derived from an EMBL/GenBank/DDBJ whole genome shotgun (WGS) entry which is preliminary data.</text>
</comment>
<evidence type="ECO:0000313" key="1">
    <source>
        <dbReference type="EMBL" id="CCG82154.1"/>
    </source>
</evidence>